<dbReference type="STRING" id="688269.Theth_1034"/>
<proteinExistence type="predicted"/>
<name>F7YYS6_9THEM</name>
<dbReference type="KEGG" id="tta:Theth_1034"/>
<dbReference type="PATRIC" id="fig|688269.3.peg.1062"/>
<accession>F7YYS6</accession>
<keyword evidence="3" id="KW-1185">Reference proteome</keyword>
<evidence type="ECO:0000313" key="3">
    <source>
        <dbReference type="Proteomes" id="UP000006804"/>
    </source>
</evidence>
<evidence type="ECO:0000259" key="1">
    <source>
        <dbReference type="SMART" id="SM00834"/>
    </source>
</evidence>
<dbReference type="InterPro" id="IPR013429">
    <property type="entry name" value="Regulatory_FmdB_Zinc_ribbon"/>
</dbReference>
<dbReference type="EMBL" id="CP002351">
    <property type="protein sequence ID" value="AEH51114.1"/>
    <property type="molecule type" value="Genomic_DNA"/>
</dbReference>
<evidence type="ECO:0000313" key="2">
    <source>
        <dbReference type="EMBL" id="AEH51114.1"/>
    </source>
</evidence>
<protein>
    <submittedName>
        <fullName evidence="2">Regulatory protein, FmdB family</fullName>
    </submittedName>
</protein>
<feature type="domain" description="Putative regulatory protein FmdB zinc ribbon" evidence="1">
    <location>
        <begin position="1"/>
        <end position="40"/>
    </location>
</feature>
<dbReference type="Pfam" id="PF09723">
    <property type="entry name" value="Zn_ribbon_8"/>
    <property type="match status" value="1"/>
</dbReference>
<organism evidence="2 3">
    <name type="scientific">Pseudothermotoga thermarum DSM 5069</name>
    <dbReference type="NCBI Taxonomy" id="688269"/>
    <lineage>
        <taxon>Bacteria</taxon>
        <taxon>Thermotogati</taxon>
        <taxon>Thermotogota</taxon>
        <taxon>Thermotogae</taxon>
        <taxon>Thermotogales</taxon>
        <taxon>Thermotogaceae</taxon>
        <taxon>Pseudothermotoga</taxon>
    </lineage>
</organism>
<sequence>MPIYRYLCQSCKKEVTVLKGINDPDPKCPDCGQPMEKQIPKVQIKGGNSSCSAQSCSGCSGCSSK</sequence>
<reference evidence="2 3" key="1">
    <citation type="submission" date="2010-11" db="EMBL/GenBank/DDBJ databases">
        <title>The complete genome of Thermotoga thermarum DSM 5069.</title>
        <authorList>
            <consortium name="US DOE Joint Genome Institute (JGI-PGF)"/>
            <person name="Lucas S."/>
            <person name="Copeland A."/>
            <person name="Lapidus A."/>
            <person name="Bruce D."/>
            <person name="Goodwin L."/>
            <person name="Pitluck S."/>
            <person name="Kyrpides N."/>
            <person name="Mavromatis K."/>
            <person name="Ivanova N."/>
            <person name="Zeytun A."/>
            <person name="Brettin T."/>
            <person name="Detter J.C."/>
            <person name="Tapia R."/>
            <person name="Han C."/>
            <person name="Land M."/>
            <person name="Hauser L."/>
            <person name="Markowitz V."/>
            <person name="Cheng J.-F."/>
            <person name="Hugenholtz P."/>
            <person name="Woyke T."/>
            <person name="Wu D."/>
            <person name="Spring S."/>
            <person name="Schroeder M."/>
            <person name="Brambilla E."/>
            <person name="Klenk H.-P."/>
            <person name="Eisen J.A."/>
        </authorList>
    </citation>
    <scope>NUCLEOTIDE SEQUENCE [LARGE SCALE GENOMIC DNA]</scope>
    <source>
        <strain evidence="2 3">DSM 5069</strain>
    </source>
</reference>
<dbReference type="AlphaFoldDB" id="F7YYS6"/>
<dbReference type="HOGENOM" id="CLU_136025_4_0_0"/>
<gene>
    <name evidence="2" type="ORF">Theth_1034</name>
</gene>
<dbReference type="NCBIfam" id="TIGR02605">
    <property type="entry name" value="CxxC_CxxC_SSSS"/>
    <property type="match status" value="1"/>
</dbReference>
<dbReference type="OrthoDB" id="49364at2"/>
<dbReference type="RefSeq" id="WP_013932334.1">
    <property type="nucleotide sequence ID" value="NC_015707.1"/>
</dbReference>
<dbReference type="Proteomes" id="UP000006804">
    <property type="component" value="Chromosome"/>
</dbReference>
<dbReference type="SMART" id="SM00834">
    <property type="entry name" value="CxxC_CXXC_SSSS"/>
    <property type="match status" value="1"/>
</dbReference>